<name>A0A4Q9VYG6_STALU</name>
<feature type="transmembrane region" description="Helical" evidence="8">
    <location>
        <begin position="6"/>
        <end position="32"/>
    </location>
</feature>
<evidence type="ECO:0000256" key="7">
    <source>
        <dbReference type="ARBA" id="ARBA00023136"/>
    </source>
</evidence>
<evidence type="ECO:0000256" key="6">
    <source>
        <dbReference type="ARBA" id="ARBA00022989"/>
    </source>
</evidence>
<dbReference type="GO" id="GO:0022857">
    <property type="term" value="F:transmembrane transporter activity"/>
    <property type="evidence" value="ECO:0007669"/>
    <property type="project" value="InterPro"/>
</dbReference>
<dbReference type="PANTHER" id="PTHR30472">
    <property type="entry name" value="FERRIC ENTEROBACTIN TRANSPORT SYSTEM PERMEASE PROTEIN"/>
    <property type="match status" value="1"/>
</dbReference>
<dbReference type="Gene3D" id="1.10.3470.10">
    <property type="entry name" value="ABC transporter involved in vitamin B12 uptake, BtuC"/>
    <property type="match status" value="1"/>
</dbReference>
<dbReference type="SUPFAM" id="SSF81345">
    <property type="entry name" value="ABC transporter involved in vitamin B12 uptake, BtuC"/>
    <property type="match status" value="1"/>
</dbReference>
<dbReference type="PANTHER" id="PTHR30472:SF37">
    <property type="entry name" value="FE(3+) DICITRATE TRANSPORT SYSTEM PERMEASE PROTEIN FECD-RELATED"/>
    <property type="match status" value="1"/>
</dbReference>
<dbReference type="RefSeq" id="WP_165489629.1">
    <property type="nucleotide sequence ID" value="NZ_SCHB01000494.1"/>
</dbReference>
<accession>A0A4Q9VYG6</accession>
<evidence type="ECO:0000256" key="2">
    <source>
        <dbReference type="ARBA" id="ARBA00007935"/>
    </source>
</evidence>
<keyword evidence="7 8" id="KW-0472">Membrane</keyword>
<proteinExistence type="inferred from homology"/>
<sequence>MTHHSLAIRYALVVTILIISIFISLCVGATMYHPIKVINSLLIQDDFILNEYRIPRTLLGLIVGSSLAISGTIIQGVVKNPLASPDV</sequence>
<evidence type="ECO:0000256" key="4">
    <source>
        <dbReference type="ARBA" id="ARBA00022475"/>
    </source>
</evidence>
<keyword evidence="3" id="KW-0813">Transport</keyword>
<protein>
    <submittedName>
        <fullName evidence="9">Iron-dicitrate transporter subunit FecD</fullName>
    </submittedName>
</protein>
<dbReference type="InterPro" id="IPR037294">
    <property type="entry name" value="ABC_BtuC-like"/>
</dbReference>
<comment type="caution">
    <text evidence="9">The sequence shown here is derived from an EMBL/GenBank/DDBJ whole genome shotgun (WGS) entry which is preliminary data.</text>
</comment>
<evidence type="ECO:0000313" key="9">
    <source>
        <dbReference type="EMBL" id="TBW67545.1"/>
    </source>
</evidence>
<evidence type="ECO:0000256" key="5">
    <source>
        <dbReference type="ARBA" id="ARBA00022692"/>
    </source>
</evidence>
<feature type="transmembrane region" description="Helical" evidence="8">
    <location>
        <begin position="58"/>
        <end position="78"/>
    </location>
</feature>
<keyword evidence="5 8" id="KW-0812">Transmembrane</keyword>
<reference evidence="9 10" key="1">
    <citation type="journal article" date="2019" name="Sci. Transl. Med.">
        <title>Quorum sensing between bacterial species on the skin protects against epidermal injury in atopic dermatitis.</title>
        <authorList>
            <person name="Williams M.R."/>
        </authorList>
    </citation>
    <scope>NUCLEOTIDE SEQUENCE [LARGE SCALE GENOMIC DNA]</scope>
    <source>
        <strain evidence="9 10">E7</strain>
    </source>
</reference>
<evidence type="ECO:0000256" key="3">
    <source>
        <dbReference type="ARBA" id="ARBA00022448"/>
    </source>
</evidence>
<organism evidence="9 10">
    <name type="scientific">Staphylococcus lugdunensis</name>
    <dbReference type="NCBI Taxonomy" id="28035"/>
    <lineage>
        <taxon>Bacteria</taxon>
        <taxon>Bacillati</taxon>
        <taxon>Bacillota</taxon>
        <taxon>Bacilli</taxon>
        <taxon>Bacillales</taxon>
        <taxon>Staphylococcaceae</taxon>
        <taxon>Staphylococcus</taxon>
    </lineage>
</organism>
<comment type="subcellular location">
    <subcellularLocation>
        <location evidence="1">Cell membrane</location>
        <topology evidence="1">Multi-pass membrane protein</topology>
    </subcellularLocation>
</comment>
<keyword evidence="4" id="KW-1003">Cell membrane</keyword>
<dbReference type="GO" id="GO:0005886">
    <property type="term" value="C:plasma membrane"/>
    <property type="evidence" value="ECO:0007669"/>
    <property type="project" value="UniProtKB-SubCell"/>
</dbReference>
<dbReference type="Pfam" id="PF01032">
    <property type="entry name" value="FecCD"/>
    <property type="match status" value="1"/>
</dbReference>
<evidence type="ECO:0000256" key="1">
    <source>
        <dbReference type="ARBA" id="ARBA00004651"/>
    </source>
</evidence>
<dbReference type="Proteomes" id="UP000293637">
    <property type="component" value="Unassembled WGS sequence"/>
</dbReference>
<dbReference type="EMBL" id="SCHB01000494">
    <property type="protein sequence ID" value="TBW67545.1"/>
    <property type="molecule type" value="Genomic_DNA"/>
</dbReference>
<evidence type="ECO:0000256" key="8">
    <source>
        <dbReference type="SAM" id="Phobius"/>
    </source>
</evidence>
<keyword evidence="6 8" id="KW-1133">Transmembrane helix</keyword>
<gene>
    <name evidence="9" type="primary">fecD</name>
    <name evidence="9" type="ORF">EQ812_14925</name>
</gene>
<feature type="non-terminal residue" evidence="9">
    <location>
        <position position="87"/>
    </location>
</feature>
<dbReference type="AlphaFoldDB" id="A0A4Q9VYG6"/>
<dbReference type="GO" id="GO:0033214">
    <property type="term" value="P:siderophore-iron import into cell"/>
    <property type="evidence" value="ECO:0007669"/>
    <property type="project" value="TreeGrafter"/>
</dbReference>
<dbReference type="InterPro" id="IPR000522">
    <property type="entry name" value="ABC_transptr_permease_BtuC"/>
</dbReference>
<evidence type="ECO:0000313" key="10">
    <source>
        <dbReference type="Proteomes" id="UP000293637"/>
    </source>
</evidence>
<comment type="similarity">
    <text evidence="2">Belongs to the binding-protein-dependent transport system permease family. FecCD subfamily.</text>
</comment>